<sequence>MAKNPLSANDAFALEFMHDMSYNRRVCTSEGDCGNAHFDMVMNCNRGWIREWEMFCAMTDGVKKIHNGTVFGLRSYNWNRYCASEQSDEHVIHCNRIDLRDWEYFMFLSNSDGELRDGDTVYLYSVQWGTYCYPRSGVTFDMEMRCDATTQGGIPYTLHVVAGRSCDSKETEPRVTSDEYYSTTQPVASSAYRVSP</sequence>
<accession>A0A6C0LY51</accession>
<protein>
    <submittedName>
        <fullName evidence="1">Uncharacterized protein</fullName>
    </submittedName>
</protein>
<name>A0A6C0LY51_9ZZZZ</name>
<organism evidence="1">
    <name type="scientific">viral metagenome</name>
    <dbReference type="NCBI Taxonomy" id="1070528"/>
    <lineage>
        <taxon>unclassified sequences</taxon>
        <taxon>metagenomes</taxon>
        <taxon>organismal metagenomes</taxon>
    </lineage>
</organism>
<dbReference type="EMBL" id="MN740609">
    <property type="protein sequence ID" value="QHU35587.1"/>
    <property type="molecule type" value="Genomic_DNA"/>
</dbReference>
<evidence type="ECO:0000313" key="1">
    <source>
        <dbReference type="EMBL" id="QHU35587.1"/>
    </source>
</evidence>
<proteinExistence type="predicted"/>
<reference evidence="1" key="1">
    <citation type="journal article" date="2020" name="Nature">
        <title>Giant virus diversity and host interactions through global metagenomics.</title>
        <authorList>
            <person name="Schulz F."/>
            <person name="Roux S."/>
            <person name="Paez-Espino D."/>
            <person name="Jungbluth S."/>
            <person name="Walsh D.A."/>
            <person name="Denef V.J."/>
            <person name="McMahon K.D."/>
            <person name="Konstantinidis K.T."/>
            <person name="Eloe-Fadrosh E.A."/>
            <person name="Kyrpides N.C."/>
            <person name="Woyke T."/>
        </authorList>
    </citation>
    <scope>NUCLEOTIDE SEQUENCE</scope>
    <source>
        <strain evidence="1">GVMAG-S-1029409-49</strain>
    </source>
</reference>
<dbReference type="AlphaFoldDB" id="A0A6C0LY51"/>